<dbReference type="GeneID" id="85353189"/>
<proteinExistence type="predicted"/>
<dbReference type="RefSeq" id="XP_060330205.1">
    <property type="nucleotide sequence ID" value="XM_060469641.1"/>
</dbReference>
<gene>
    <name evidence="2" type="ORF">EV420DRAFT_1480097</name>
</gene>
<dbReference type="EMBL" id="JAUEPS010000019">
    <property type="protein sequence ID" value="KAK0457913.1"/>
    <property type="molecule type" value="Genomic_DNA"/>
</dbReference>
<evidence type="ECO:0000313" key="2">
    <source>
        <dbReference type="EMBL" id="KAK0457913.1"/>
    </source>
</evidence>
<protein>
    <submittedName>
        <fullName evidence="2">Uncharacterized protein</fullName>
    </submittedName>
</protein>
<organism evidence="2 3">
    <name type="scientific">Armillaria tabescens</name>
    <name type="common">Ringless honey mushroom</name>
    <name type="synonym">Agaricus tabescens</name>
    <dbReference type="NCBI Taxonomy" id="1929756"/>
    <lineage>
        <taxon>Eukaryota</taxon>
        <taxon>Fungi</taxon>
        <taxon>Dikarya</taxon>
        <taxon>Basidiomycota</taxon>
        <taxon>Agaricomycotina</taxon>
        <taxon>Agaricomycetes</taxon>
        <taxon>Agaricomycetidae</taxon>
        <taxon>Agaricales</taxon>
        <taxon>Marasmiineae</taxon>
        <taxon>Physalacriaceae</taxon>
        <taxon>Desarmillaria</taxon>
    </lineage>
</organism>
<accession>A0AA39KBT9</accession>
<keyword evidence="3" id="KW-1185">Reference proteome</keyword>
<reference evidence="2" key="1">
    <citation type="submission" date="2023-06" db="EMBL/GenBank/DDBJ databases">
        <authorList>
            <consortium name="Lawrence Berkeley National Laboratory"/>
            <person name="Ahrendt S."/>
            <person name="Sahu N."/>
            <person name="Indic B."/>
            <person name="Wong-Bajracharya J."/>
            <person name="Merenyi Z."/>
            <person name="Ke H.-M."/>
            <person name="Monk M."/>
            <person name="Kocsube S."/>
            <person name="Drula E."/>
            <person name="Lipzen A."/>
            <person name="Balint B."/>
            <person name="Henrissat B."/>
            <person name="Andreopoulos B."/>
            <person name="Martin F.M."/>
            <person name="Harder C.B."/>
            <person name="Rigling D."/>
            <person name="Ford K.L."/>
            <person name="Foster G.D."/>
            <person name="Pangilinan J."/>
            <person name="Papanicolaou A."/>
            <person name="Barry K."/>
            <person name="LaButti K."/>
            <person name="Viragh M."/>
            <person name="Koriabine M."/>
            <person name="Yan M."/>
            <person name="Riley R."/>
            <person name="Champramary S."/>
            <person name="Plett K.L."/>
            <person name="Tsai I.J."/>
            <person name="Slot J."/>
            <person name="Sipos G."/>
            <person name="Plett J."/>
            <person name="Nagy L.G."/>
            <person name="Grigoriev I.V."/>
        </authorList>
    </citation>
    <scope>NUCLEOTIDE SEQUENCE</scope>
    <source>
        <strain evidence="2">CCBAS 213</strain>
    </source>
</reference>
<dbReference type="AlphaFoldDB" id="A0AA39KBT9"/>
<name>A0AA39KBT9_ARMTA</name>
<evidence type="ECO:0000256" key="1">
    <source>
        <dbReference type="SAM" id="MobiDB-lite"/>
    </source>
</evidence>
<comment type="caution">
    <text evidence="2">The sequence shown here is derived from an EMBL/GenBank/DDBJ whole genome shotgun (WGS) entry which is preliminary data.</text>
</comment>
<evidence type="ECO:0000313" key="3">
    <source>
        <dbReference type="Proteomes" id="UP001175211"/>
    </source>
</evidence>
<sequence>MCRRRQVRNVYLRCGHTVNLCVPPRELQAAGLSADLLAILPTSTLTVPPVTRESNAKAAVERKLQVWNHFSYLIDVNPGLDRICDRGNSPACQSMTDKPFRSTGGSGKGSEKVDYCAREGGFESCRSDGYKSTPQRGVQETTAPVSDDGYGETPSRFTAALRGLRHRQRQHL</sequence>
<feature type="region of interest" description="Disordered" evidence="1">
    <location>
        <begin position="126"/>
        <end position="154"/>
    </location>
</feature>
<dbReference type="Proteomes" id="UP001175211">
    <property type="component" value="Unassembled WGS sequence"/>
</dbReference>
<feature type="compositionally biased region" description="Polar residues" evidence="1">
    <location>
        <begin position="130"/>
        <end position="144"/>
    </location>
</feature>